<evidence type="ECO:0000313" key="1">
    <source>
        <dbReference type="EMBL" id="MPN55188.1"/>
    </source>
</evidence>
<sequence length="36" mass="4125">MYPFAKLNDLGIAMVRACEELKDLLDFPTIARELVK</sequence>
<reference evidence="1" key="1">
    <citation type="submission" date="2019-08" db="EMBL/GenBank/DDBJ databases">
        <authorList>
            <person name="Kucharzyk K."/>
            <person name="Murdoch R.W."/>
            <person name="Higgins S."/>
            <person name="Loffler F."/>
        </authorList>
    </citation>
    <scope>NUCLEOTIDE SEQUENCE</scope>
</reference>
<accession>A0A645IUV3</accession>
<proteinExistence type="predicted"/>
<name>A0A645IUV3_9ZZZZ</name>
<dbReference type="EMBL" id="VSSQ01124143">
    <property type="protein sequence ID" value="MPN55188.1"/>
    <property type="molecule type" value="Genomic_DNA"/>
</dbReference>
<protein>
    <submittedName>
        <fullName evidence="1">Uncharacterized protein</fullName>
    </submittedName>
</protein>
<gene>
    <name evidence="1" type="ORF">SDC9_202867</name>
</gene>
<organism evidence="1">
    <name type="scientific">bioreactor metagenome</name>
    <dbReference type="NCBI Taxonomy" id="1076179"/>
    <lineage>
        <taxon>unclassified sequences</taxon>
        <taxon>metagenomes</taxon>
        <taxon>ecological metagenomes</taxon>
    </lineage>
</organism>
<comment type="caution">
    <text evidence="1">The sequence shown here is derived from an EMBL/GenBank/DDBJ whole genome shotgun (WGS) entry which is preliminary data.</text>
</comment>
<dbReference type="AlphaFoldDB" id="A0A645IUV3"/>